<evidence type="ECO:0000256" key="2">
    <source>
        <dbReference type="SAM" id="Phobius"/>
    </source>
</evidence>
<evidence type="ECO:0000313" key="5">
    <source>
        <dbReference type="Proteomes" id="UP000187406"/>
    </source>
</evidence>
<dbReference type="FunCoup" id="A0A1Q3C2I5">
    <property type="interactions" value="450"/>
</dbReference>
<feature type="domain" description="DUF7036" evidence="3">
    <location>
        <begin position="210"/>
        <end position="301"/>
    </location>
</feature>
<dbReference type="STRING" id="3775.A0A1Q3C2I5"/>
<feature type="domain" description="DUF7036" evidence="3">
    <location>
        <begin position="86"/>
        <end position="177"/>
    </location>
</feature>
<feature type="compositionally biased region" description="Low complexity" evidence="1">
    <location>
        <begin position="353"/>
        <end position="365"/>
    </location>
</feature>
<reference evidence="5" key="1">
    <citation type="submission" date="2016-04" db="EMBL/GenBank/DDBJ databases">
        <title>Cephalotus genome sequencing.</title>
        <authorList>
            <person name="Fukushima K."/>
            <person name="Hasebe M."/>
            <person name="Fang X."/>
        </authorList>
    </citation>
    <scope>NUCLEOTIDE SEQUENCE [LARGE SCALE GENOMIC DNA]</scope>
    <source>
        <strain evidence="5">cv. St1</strain>
    </source>
</reference>
<feature type="region of interest" description="Disordered" evidence="1">
    <location>
        <begin position="315"/>
        <end position="428"/>
    </location>
</feature>
<dbReference type="PANTHER" id="PTHR33826:SF2">
    <property type="entry name" value="HYDROXYPROLINE-RICH GLYCOPROTEIN FAMILY PROTEIN"/>
    <property type="match status" value="1"/>
</dbReference>
<evidence type="ECO:0000313" key="4">
    <source>
        <dbReference type="EMBL" id="GAV74415.1"/>
    </source>
</evidence>
<dbReference type="AlphaFoldDB" id="A0A1Q3C2I5"/>
<dbReference type="InParanoid" id="A0A1Q3C2I5"/>
<evidence type="ECO:0000259" key="3">
    <source>
        <dbReference type="Pfam" id="PF23041"/>
    </source>
</evidence>
<dbReference type="Pfam" id="PF23041">
    <property type="entry name" value="DUF7036"/>
    <property type="match status" value="2"/>
</dbReference>
<dbReference type="OrthoDB" id="687571at2759"/>
<feature type="compositionally biased region" description="Low complexity" evidence="1">
    <location>
        <begin position="471"/>
        <end position="481"/>
    </location>
</feature>
<proteinExistence type="predicted"/>
<keyword evidence="2" id="KW-0812">Transmembrane</keyword>
<protein>
    <recommendedName>
        <fullName evidence="3">DUF7036 domain-containing protein</fullName>
    </recommendedName>
</protein>
<feature type="region of interest" description="Disordered" evidence="1">
    <location>
        <begin position="450"/>
        <end position="481"/>
    </location>
</feature>
<accession>A0A1Q3C2I5</accession>
<feature type="transmembrane region" description="Helical" evidence="2">
    <location>
        <begin position="42"/>
        <end position="60"/>
    </location>
</feature>
<feature type="compositionally biased region" description="Basic residues" evidence="1">
    <location>
        <begin position="331"/>
        <end position="343"/>
    </location>
</feature>
<name>A0A1Q3C2I5_CEPFO</name>
<dbReference type="EMBL" id="BDDD01001233">
    <property type="protein sequence ID" value="GAV74415.1"/>
    <property type="molecule type" value="Genomic_DNA"/>
</dbReference>
<keyword evidence="5" id="KW-1185">Reference proteome</keyword>
<organism evidence="4 5">
    <name type="scientific">Cephalotus follicularis</name>
    <name type="common">Albany pitcher plant</name>
    <dbReference type="NCBI Taxonomy" id="3775"/>
    <lineage>
        <taxon>Eukaryota</taxon>
        <taxon>Viridiplantae</taxon>
        <taxon>Streptophyta</taxon>
        <taxon>Embryophyta</taxon>
        <taxon>Tracheophyta</taxon>
        <taxon>Spermatophyta</taxon>
        <taxon>Magnoliopsida</taxon>
        <taxon>eudicotyledons</taxon>
        <taxon>Gunneridae</taxon>
        <taxon>Pentapetalae</taxon>
        <taxon>rosids</taxon>
        <taxon>fabids</taxon>
        <taxon>Oxalidales</taxon>
        <taxon>Cephalotaceae</taxon>
        <taxon>Cephalotus</taxon>
    </lineage>
</organism>
<feature type="compositionally biased region" description="Basic residues" evidence="1">
    <location>
        <begin position="392"/>
        <end position="406"/>
    </location>
</feature>
<keyword evidence="2" id="KW-1133">Transmembrane helix</keyword>
<dbReference type="PANTHER" id="PTHR33826">
    <property type="entry name" value="F20B24.21"/>
    <property type="match status" value="1"/>
</dbReference>
<keyword evidence="2" id="KW-0472">Membrane</keyword>
<dbReference type="InterPro" id="IPR055464">
    <property type="entry name" value="DUF7036"/>
</dbReference>
<evidence type="ECO:0000256" key="1">
    <source>
        <dbReference type="SAM" id="MobiDB-lite"/>
    </source>
</evidence>
<gene>
    <name evidence="4" type="ORF">CFOL_v3_17895</name>
</gene>
<dbReference type="Proteomes" id="UP000187406">
    <property type="component" value="Unassembled WGS sequence"/>
</dbReference>
<sequence>MGKAEDEPNLHTSLDNEALEHNVEATFGCGCKWIYRLVGLRCLLVLFLSVAVFLSAVFWLPPFLPFADQRDLDLDSKFKGHDIVASFNLEKPLSLLEDNISQLEDDIFNEIVVPNIKVTVLSLEPSAGSNIIKVVFAVDPDVKYSKMLPTSQSLIRASFEVLLLNQSTLRLTNSLFGEPFFFQVLKFPGGITVIPPQSAFLLQRVQILFNFTLNFSIYQVQVNFFELTSQLKSGLHLAPYENLYISLSNSKGSTVAPPTTVQSSVLLTIGNTPSMPRLKQLAQTITGSHSRNLGLNHTVFGRVKQVRLSSILQHSLHGGNGSAPSPAPLSHSHHHHHHHHNHHNANSVPAMSPAPTTLTGAPAPAYGSPARENISPAPQKSYEAKPPGCRGGNKRRYKGKAGKRSHISPASDPNMPPHPSAASPVLHVEPPVPAPVHIPRSIPASSPLPSVVFAHAQPPSKSESNEEHSKSAPVVSPSASASSADVPTVRWTVSLFLIVVLLII</sequence>
<comment type="caution">
    <text evidence="4">The sequence shown here is derived from an EMBL/GenBank/DDBJ whole genome shotgun (WGS) entry which is preliminary data.</text>
</comment>